<comment type="caution">
    <text evidence="1">The sequence shown here is derived from an EMBL/GenBank/DDBJ whole genome shotgun (WGS) entry which is preliminary data.</text>
</comment>
<name>A0ABU1EFW5_9CLOT</name>
<proteinExistence type="predicted"/>
<dbReference type="RefSeq" id="WP_309556325.1">
    <property type="nucleotide sequence ID" value="NZ_JAVJAN010000016.1"/>
</dbReference>
<organism evidence="1 2">
    <name type="scientific">Clostridium aquiflavi</name>
    <dbReference type="NCBI Taxonomy" id="3073603"/>
    <lineage>
        <taxon>Bacteria</taxon>
        <taxon>Bacillati</taxon>
        <taxon>Bacillota</taxon>
        <taxon>Clostridia</taxon>
        <taxon>Eubacteriales</taxon>
        <taxon>Clostridiaceae</taxon>
        <taxon>Clostridium</taxon>
    </lineage>
</organism>
<sequence length="183" mass="21758">MKILNIYITNEHFYETWFCFNKGDEKENLLDLMDRTSASIYTYSNEETNDIEFVAIKPEEFNLLSYPYSWCEKPIIRFSTRGIELSDELIIKGNSSFDGRIHHGYLNAEIKLENLDENILRCASISIDELITYAKYLWCEDMDLDYLFTDKALYIEEKIQLGKDKAENIYDDQSYMNYFDDIE</sequence>
<keyword evidence="2" id="KW-1185">Reference proteome</keyword>
<protein>
    <submittedName>
        <fullName evidence="1">Uncharacterized protein</fullName>
    </submittedName>
</protein>
<accession>A0ABU1EFW5</accession>
<evidence type="ECO:0000313" key="2">
    <source>
        <dbReference type="Proteomes" id="UP001256646"/>
    </source>
</evidence>
<dbReference type="Proteomes" id="UP001256646">
    <property type="component" value="Unassembled WGS sequence"/>
</dbReference>
<gene>
    <name evidence="1" type="ORF">RGC78_07330</name>
</gene>
<evidence type="ECO:0000313" key="1">
    <source>
        <dbReference type="EMBL" id="MDR5587281.1"/>
    </source>
</evidence>
<reference evidence="1 2" key="1">
    <citation type="submission" date="2023-09" db="EMBL/GenBank/DDBJ databases">
        <authorList>
            <person name="Zhai L."/>
        </authorList>
    </citation>
    <scope>NUCLEOTIDE SEQUENCE [LARGE SCALE GENOMIC DNA]</scope>
    <source>
        <strain evidence="1 2">5 N-1</strain>
    </source>
</reference>
<dbReference type="EMBL" id="JAVJAN010000016">
    <property type="protein sequence ID" value="MDR5587281.1"/>
    <property type="molecule type" value="Genomic_DNA"/>
</dbReference>